<feature type="non-terminal residue" evidence="3">
    <location>
        <position position="101"/>
    </location>
</feature>
<dbReference type="GO" id="GO:0016525">
    <property type="term" value="P:negative regulation of angiogenesis"/>
    <property type="evidence" value="ECO:0007669"/>
    <property type="project" value="TreeGrafter"/>
</dbReference>
<dbReference type="GO" id="GO:2000353">
    <property type="term" value="P:positive regulation of endothelial cell apoptotic process"/>
    <property type="evidence" value="ECO:0007669"/>
    <property type="project" value="TreeGrafter"/>
</dbReference>
<feature type="compositionally biased region" description="Polar residues" evidence="1">
    <location>
        <begin position="1"/>
        <end position="11"/>
    </location>
</feature>
<accession>A0A091EY12</accession>
<evidence type="ECO:0000313" key="3">
    <source>
        <dbReference type="EMBL" id="KFO61477.1"/>
    </source>
</evidence>
<keyword evidence="4" id="KW-1185">Reference proteome</keyword>
<name>A0A091EY12_CORBR</name>
<dbReference type="Pfam" id="PF15820">
    <property type="entry name" value="ECSCR"/>
    <property type="match status" value="1"/>
</dbReference>
<gene>
    <name evidence="3" type="ORF">N302_13644</name>
</gene>
<feature type="non-terminal residue" evidence="3">
    <location>
        <position position="1"/>
    </location>
</feature>
<dbReference type="GO" id="GO:0005886">
    <property type="term" value="C:plasma membrane"/>
    <property type="evidence" value="ECO:0007669"/>
    <property type="project" value="TreeGrafter"/>
</dbReference>
<feature type="compositionally biased region" description="Polar residues" evidence="1">
    <location>
        <begin position="22"/>
        <end position="37"/>
    </location>
</feature>
<evidence type="ECO:0000313" key="4">
    <source>
        <dbReference type="Proteomes" id="UP000052976"/>
    </source>
</evidence>
<protein>
    <recommendedName>
        <fullName evidence="5">Endothelial cell-specific chemotaxis regulator</fullName>
    </recommendedName>
</protein>
<sequence length="101" mass="10663">DDTGGQDSHSVSLCAGQDPVRNESTTTSVTQGASSLQREPVTPTPNHSSHLPQPSPTDEKSPLTVAAFGVISFVVILIVVVIILVSVVSLRFKCNHSKDPE</sequence>
<evidence type="ECO:0000256" key="2">
    <source>
        <dbReference type="SAM" id="Phobius"/>
    </source>
</evidence>
<evidence type="ECO:0000256" key="1">
    <source>
        <dbReference type="SAM" id="MobiDB-lite"/>
    </source>
</evidence>
<organism evidence="3 4">
    <name type="scientific">Corvus brachyrhynchos</name>
    <name type="common">American crow</name>
    <dbReference type="NCBI Taxonomy" id="85066"/>
    <lineage>
        <taxon>Eukaryota</taxon>
        <taxon>Metazoa</taxon>
        <taxon>Chordata</taxon>
        <taxon>Craniata</taxon>
        <taxon>Vertebrata</taxon>
        <taxon>Euteleostomi</taxon>
        <taxon>Archelosauria</taxon>
        <taxon>Archosauria</taxon>
        <taxon>Dinosauria</taxon>
        <taxon>Saurischia</taxon>
        <taxon>Theropoda</taxon>
        <taxon>Coelurosauria</taxon>
        <taxon>Aves</taxon>
        <taxon>Neognathae</taxon>
        <taxon>Neoaves</taxon>
        <taxon>Telluraves</taxon>
        <taxon>Australaves</taxon>
        <taxon>Passeriformes</taxon>
        <taxon>Corvoidea</taxon>
        <taxon>Corvidae</taxon>
        <taxon>Corvus</taxon>
    </lineage>
</organism>
<reference evidence="3 4" key="1">
    <citation type="submission" date="2014-04" db="EMBL/GenBank/DDBJ databases">
        <title>Genome evolution of avian class.</title>
        <authorList>
            <person name="Zhang G."/>
            <person name="Li C."/>
        </authorList>
    </citation>
    <scope>NUCLEOTIDE SEQUENCE [LARGE SCALE GENOMIC DNA]</scope>
    <source>
        <strain evidence="3">BGI_N302</strain>
    </source>
</reference>
<proteinExistence type="predicted"/>
<evidence type="ECO:0008006" key="5">
    <source>
        <dbReference type="Google" id="ProtNLM"/>
    </source>
</evidence>
<keyword evidence="2" id="KW-0472">Membrane</keyword>
<dbReference type="PANTHER" id="PTHR28602:SF1">
    <property type="entry name" value="ENDOTHELIAL CELL-SPECIFIC CHEMOTAXIS REGULATOR"/>
    <property type="match status" value="1"/>
</dbReference>
<keyword evidence="2" id="KW-0812">Transmembrane</keyword>
<dbReference type="GO" id="GO:0005829">
    <property type="term" value="C:cytosol"/>
    <property type="evidence" value="ECO:0007669"/>
    <property type="project" value="TreeGrafter"/>
</dbReference>
<dbReference type="PRINTS" id="PR02069">
    <property type="entry name" value="ECCREGULATOR"/>
</dbReference>
<feature type="region of interest" description="Disordered" evidence="1">
    <location>
        <begin position="1"/>
        <end position="60"/>
    </location>
</feature>
<dbReference type="InterPro" id="IPR026247">
    <property type="entry name" value="ECSCR"/>
</dbReference>
<dbReference type="Proteomes" id="UP000052976">
    <property type="component" value="Unassembled WGS sequence"/>
</dbReference>
<keyword evidence="2" id="KW-1133">Transmembrane helix</keyword>
<dbReference type="STRING" id="85066.A0A091EY12"/>
<dbReference type="EMBL" id="KK719134">
    <property type="protein sequence ID" value="KFO61477.1"/>
    <property type="molecule type" value="Genomic_DNA"/>
</dbReference>
<dbReference type="GO" id="GO:1901800">
    <property type="term" value="P:positive regulation of proteasomal protein catabolic process"/>
    <property type="evidence" value="ECO:0007669"/>
    <property type="project" value="TreeGrafter"/>
</dbReference>
<dbReference type="PANTHER" id="PTHR28602">
    <property type="entry name" value="ENDOTHELIAL CELL-SPECIFIC CHEMOTAXIS REGULATOR"/>
    <property type="match status" value="1"/>
</dbReference>
<dbReference type="AlphaFoldDB" id="A0A091EY12"/>
<feature type="transmembrane region" description="Helical" evidence="2">
    <location>
        <begin position="65"/>
        <end position="88"/>
    </location>
</feature>